<comment type="function">
    <text evidence="9">Part of the Sec protein translocase complex. Interacts with the SecYEG preprotein conducting channel. SecDF uses the proton motive force (PMF) to complete protein translocation after the ATP-dependent function of SecA.</text>
</comment>
<dbReference type="InterPro" id="IPR022813">
    <property type="entry name" value="SecD/SecF_arch_bac"/>
</dbReference>
<evidence type="ECO:0000256" key="7">
    <source>
        <dbReference type="ARBA" id="ARBA00023010"/>
    </source>
</evidence>
<proteinExistence type="inferred from homology"/>
<keyword evidence="6 9" id="KW-1133">Transmembrane helix</keyword>
<dbReference type="PRINTS" id="PR01755">
    <property type="entry name" value="SECFTRNLCASE"/>
</dbReference>
<dbReference type="NCBIfam" id="TIGR00916">
    <property type="entry name" value="2A0604s01"/>
    <property type="match status" value="1"/>
</dbReference>
<protein>
    <recommendedName>
        <fullName evidence="9">Protein-export membrane protein SecF</fullName>
    </recommendedName>
</protein>
<comment type="subunit">
    <text evidence="9">Forms a complex with SecD. Part of the essential Sec protein translocation apparatus which comprises SecA, SecYEG and auxiliary proteins SecDF. Other proteins may also be involved.</text>
</comment>
<keyword evidence="2 9" id="KW-0813">Transport</keyword>
<dbReference type="InterPro" id="IPR005665">
    <property type="entry name" value="SecF_bac"/>
</dbReference>
<keyword evidence="5 9" id="KW-0653">Protein transport</keyword>
<dbReference type="InterPro" id="IPR055344">
    <property type="entry name" value="SecD_SecF_C_bact"/>
</dbReference>
<evidence type="ECO:0000256" key="3">
    <source>
        <dbReference type="ARBA" id="ARBA00022475"/>
    </source>
</evidence>
<dbReference type="GO" id="GO:0043952">
    <property type="term" value="P:protein transport by the Sec complex"/>
    <property type="evidence" value="ECO:0007669"/>
    <property type="project" value="UniProtKB-UniRule"/>
</dbReference>
<evidence type="ECO:0000313" key="12">
    <source>
        <dbReference type="Proteomes" id="UP000229385"/>
    </source>
</evidence>
<dbReference type="Pfam" id="PF07549">
    <property type="entry name" value="Sec_GG"/>
    <property type="match status" value="1"/>
</dbReference>
<comment type="similarity">
    <text evidence="9">Belongs to the SecD/SecF family. SecF subfamily.</text>
</comment>
<keyword evidence="7 9" id="KW-0811">Translocation</keyword>
<evidence type="ECO:0000256" key="6">
    <source>
        <dbReference type="ARBA" id="ARBA00022989"/>
    </source>
</evidence>
<feature type="domain" description="Protein export membrane protein SecD/SecF C-terminal" evidence="10">
    <location>
        <begin position="97"/>
        <end position="290"/>
    </location>
</feature>
<comment type="subcellular location">
    <subcellularLocation>
        <location evidence="1 9">Cell membrane</location>
        <topology evidence="1 9">Multi-pass membrane protein</topology>
    </subcellularLocation>
</comment>
<dbReference type="PANTHER" id="PTHR30081">
    <property type="entry name" value="PROTEIN-EXPORT MEMBRANE PROTEIN SEC"/>
    <property type="match status" value="1"/>
</dbReference>
<dbReference type="InterPro" id="IPR048634">
    <property type="entry name" value="SecD_SecF_C"/>
</dbReference>
<feature type="transmembrane region" description="Helical" evidence="9">
    <location>
        <begin position="186"/>
        <end position="207"/>
    </location>
</feature>
<dbReference type="EMBL" id="PFWU01000001">
    <property type="protein sequence ID" value="PJA46397.1"/>
    <property type="molecule type" value="Genomic_DNA"/>
</dbReference>
<feature type="transmembrane region" description="Helical" evidence="9">
    <location>
        <begin position="9"/>
        <end position="30"/>
    </location>
</feature>
<sequence>MKIIENRNWWFGLSATLVALSVIAIVTLGLKLGIDFTGGSLLEVEFTNDVSVDDVRSVASASGFADISIQTTGDQGVLIRTQNLSEEEHQALLSALETAVGELDELRFDSIGPVIGDELRRTALWGVALTLLLIALYIAWAFRKVAEPVASWKYGLLTIIAAFHDVLITVGAFAVLGHFFGWEIGTAFVAAILTILGYSINDTVVVFDRTRENLANRVRDTFEETIEVSIHQTFMRSLNTSITTLLALVAIFLFGGDSTKPFALALIIGIAVGTYSSLFLASPLLVQWEKLKK</sequence>
<dbReference type="NCBIfam" id="TIGR00966">
    <property type="entry name" value="transloc_SecF"/>
    <property type="match status" value="1"/>
</dbReference>
<dbReference type="GO" id="GO:0015450">
    <property type="term" value="F:protein-transporting ATPase activity"/>
    <property type="evidence" value="ECO:0007669"/>
    <property type="project" value="InterPro"/>
</dbReference>
<keyword evidence="4 9" id="KW-0812">Transmembrane</keyword>
<dbReference type="Gene3D" id="1.20.1640.10">
    <property type="entry name" value="Multidrug efflux transporter AcrB transmembrane domain"/>
    <property type="match status" value="1"/>
</dbReference>
<evidence type="ECO:0000256" key="1">
    <source>
        <dbReference type="ARBA" id="ARBA00004651"/>
    </source>
</evidence>
<feature type="transmembrane region" description="Helical" evidence="9">
    <location>
        <begin position="262"/>
        <end position="286"/>
    </location>
</feature>
<feature type="transmembrane region" description="Helical" evidence="9">
    <location>
        <begin position="154"/>
        <end position="180"/>
    </location>
</feature>
<dbReference type="InterPro" id="IPR022646">
    <property type="entry name" value="SecD/SecF_CS"/>
</dbReference>
<comment type="caution">
    <text evidence="11">The sequence shown here is derived from an EMBL/GenBank/DDBJ whole genome shotgun (WGS) entry which is preliminary data.</text>
</comment>
<name>A0A2M7XET0_9BACT</name>
<evidence type="ECO:0000313" key="11">
    <source>
        <dbReference type="EMBL" id="PJA46397.1"/>
    </source>
</evidence>
<evidence type="ECO:0000256" key="9">
    <source>
        <dbReference type="HAMAP-Rule" id="MF_01464"/>
    </source>
</evidence>
<organism evidence="11 12">
    <name type="scientific">Candidatus Uhrbacteria bacterium CG_4_9_14_3_um_filter_50_9</name>
    <dbReference type="NCBI Taxonomy" id="1975035"/>
    <lineage>
        <taxon>Bacteria</taxon>
        <taxon>Candidatus Uhriibacteriota</taxon>
    </lineage>
</organism>
<dbReference type="HAMAP" id="MF_01464_B">
    <property type="entry name" value="SecF_B"/>
    <property type="match status" value="1"/>
</dbReference>
<feature type="transmembrane region" description="Helical" evidence="9">
    <location>
        <begin position="238"/>
        <end position="256"/>
    </location>
</feature>
<dbReference type="SUPFAM" id="SSF82866">
    <property type="entry name" value="Multidrug efflux transporter AcrB transmembrane domain"/>
    <property type="match status" value="1"/>
</dbReference>
<dbReference type="PANTHER" id="PTHR30081:SF8">
    <property type="entry name" value="PROTEIN TRANSLOCASE SUBUNIT SECF"/>
    <property type="match status" value="1"/>
</dbReference>
<dbReference type="AlphaFoldDB" id="A0A2M7XET0"/>
<dbReference type="InterPro" id="IPR022645">
    <property type="entry name" value="SecD/SecF_bac"/>
</dbReference>
<feature type="transmembrane region" description="Helical" evidence="9">
    <location>
        <begin position="123"/>
        <end position="142"/>
    </location>
</feature>
<dbReference type="GO" id="GO:0005886">
    <property type="term" value="C:plasma membrane"/>
    <property type="evidence" value="ECO:0007669"/>
    <property type="project" value="UniProtKB-SubCell"/>
</dbReference>
<reference evidence="12" key="1">
    <citation type="submission" date="2017-09" db="EMBL/GenBank/DDBJ databases">
        <title>Depth-based differentiation of microbial function through sediment-hosted aquifers and enrichment of novel symbionts in the deep terrestrial subsurface.</title>
        <authorList>
            <person name="Probst A.J."/>
            <person name="Ladd B."/>
            <person name="Jarett J.K."/>
            <person name="Geller-Mcgrath D.E."/>
            <person name="Sieber C.M.K."/>
            <person name="Emerson J.B."/>
            <person name="Anantharaman K."/>
            <person name="Thomas B.C."/>
            <person name="Malmstrom R."/>
            <person name="Stieglmeier M."/>
            <person name="Klingl A."/>
            <person name="Woyke T."/>
            <person name="Ryan C.M."/>
            <person name="Banfield J.F."/>
        </authorList>
    </citation>
    <scope>NUCLEOTIDE SEQUENCE [LARGE SCALE GENOMIC DNA]</scope>
</reference>
<keyword evidence="8 9" id="KW-0472">Membrane</keyword>
<dbReference type="GO" id="GO:0065002">
    <property type="term" value="P:intracellular protein transmembrane transport"/>
    <property type="evidence" value="ECO:0007669"/>
    <property type="project" value="UniProtKB-UniRule"/>
</dbReference>
<evidence type="ECO:0000256" key="8">
    <source>
        <dbReference type="ARBA" id="ARBA00023136"/>
    </source>
</evidence>
<keyword evidence="3 9" id="KW-1003">Cell membrane</keyword>
<gene>
    <name evidence="9 11" type="primary">secF</name>
    <name evidence="11" type="ORF">CO174_00070</name>
</gene>
<accession>A0A2M7XET0</accession>
<evidence type="ECO:0000256" key="5">
    <source>
        <dbReference type="ARBA" id="ARBA00022927"/>
    </source>
</evidence>
<evidence type="ECO:0000256" key="2">
    <source>
        <dbReference type="ARBA" id="ARBA00022448"/>
    </source>
</evidence>
<dbReference type="GO" id="GO:0006605">
    <property type="term" value="P:protein targeting"/>
    <property type="evidence" value="ECO:0007669"/>
    <property type="project" value="UniProtKB-UniRule"/>
</dbReference>
<dbReference type="Pfam" id="PF02355">
    <property type="entry name" value="SecD_SecF_C"/>
    <property type="match status" value="1"/>
</dbReference>
<evidence type="ECO:0000256" key="4">
    <source>
        <dbReference type="ARBA" id="ARBA00022692"/>
    </source>
</evidence>
<dbReference type="Proteomes" id="UP000229385">
    <property type="component" value="Unassembled WGS sequence"/>
</dbReference>
<evidence type="ECO:0000259" key="10">
    <source>
        <dbReference type="Pfam" id="PF02355"/>
    </source>
</evidence>